<dbReference type="Gene3D" id="3.20.20.70">
    <property type="entry name" value="Aldolase class I"/>
    <property type="match status" value="2"/>
</dbReference>
<gene>
    <name evidence="1" type="ORF">MNBD_NITROSPIRAE03-152</name>
</gene>
<organism evidence="1">
    <name type="scientific">hydrothermal vent metagenome</name>
    <dbReference type="NCBI Taxonomy" id="652676"/>
    <lineage>
        <taxon>unclassified sequences</taxon>
        <taxon>metagenomes</taxon>
        <taxon>ecological metagenomes</taxon>
    </lineage>
</organism>
<dbReference type="PANTHER" id="PTHR11228">
    <property type="entry name" value="RADICAL SAM DOMAIN PROTEIN"/>
    <property type="match status" value="1"/>
</dbReference>
<dbReference type="InterPro" id="IPR050377">
    <property type="entry name" value="Radical_SAM_PqqE_MftC-like"/>
</dbReference>
<evidence type="ECO:0000313" key="1">
    <source>
        <dbReference type="EMBL" id="VAX34448.1"/>
    </source>
</evidence>
<name>A0A3B1DER0_9ZZZZ</name>
<dbReference type="EMBL" id="UOGI01000321">
    <property type="protein sequence ID" value="VAX34448.1"/>
    <property type="molecule type" value="Genomic_DNA"/>
</dbReference>
<accession>A0A3B1DER0</accession>
<feature type="non-terminal residue" evidence="1">
    <location>
        <position position="1"/>
    </location>
</feature>
<sequence length="246" mass="26761">SGYPLRKVLFSNGLLLNNGILKNLNVDEIQISIDGLGDSHDALRGRGVFDRAMSAVRLALDNGFDVAVSTMIHPGNLGEFERMDELFRTMGVRNWIVDVPCQSGRMKENTALSLKPDVAGKYLEYGYGEGLHGGGEGFACGLHLVSVLPGGHIAKCAFYSDRPLGHMSEGLEKCWKRLAPLRLADIKCSSCDVLDVCRGGCRYRAELSGDPLGRDFYRCAAFGVEGETWRNGVLEEGTWSAGGLED</sequence>
<proteinExistence type="predicted"/>
<dbReference type="SUPFAM" id="SSF102114">
    <property type="entry name" value="Radical SAM enzymes"/>
    <property type="match status" value="1"/>
</dbReference>
<dbReference type="InterPro" id="IPR013785">
    <property type="entry name" value="Aldolase_TIM"/>
</dbReference>
<dbReference type="InterPro" id="IPR023885">
    <property type="entry name" value="4Fe4S-binding_SPASM_dom"/>
</dbReference>
<dbReference type="AlphaFoldDB" id="A0A3B1DER0"/>
<evidence type="ECO:0008006" key="2">
    <source>
        <dbReference type="Google" id="ProtNLM"/>
    </source>
</evidence>
<protein>
    <recommendedName>
        <fullName evidence="2">Radical SAM core domain-containing protein</fullName>
    </recommendedName>
</protein>
<dbReference type="InterPro" id="IPR058240">
    <property type="entry name" value="rSAM_sf"/>
</dbReference>
<dbReference type="PANTHER" id="PTHR11228:SF7">
    <property type="entry name" value="PQQA PEPTIDE CYCLASE"/>
    <property type="match status" value="1"/>
</dbReference>
<dbReference type="NCBIfam" id="TIGR04085">
    <property type="entry name" value="rSAM_more_4Fe4S"/>
    <property type="match status" value="1"/>
</dbReference>
<reference evidence="1" key="1">
    <citation type="submission" date="2018-06" db="EMBL/GenBank/DDBJ databases">
        <authorList>
            <person name="Zhirakovskaya E."/>
        </authorList>
    </citation>
    <scope>NUCLEOTIDE SEQUENCE</scope>
</reference>